<dbReference type="STRING" id="626887.J057_01840"/>
<dbReference type="PATRIC" id="fig|626887.3.peg.346"/>
<accession>N6WZC2</accession>
<keyword evidence="2" id="KW-1185">Reference proteome</keyword>
<organism evidence="1 2">
    <name type="scientific">Marinobacter nanhaiticus D15-8W</name>
    <dbReference type="NCBI Taxonomy" id="626887"/>
    <lineage>
        <taxon>Bacteria</taxon>
        <taxon>Pseudomonadati</taxon>
        <taxon>Pseudomonadota</taxon>
        <taxon>Gammaproteobacteria</taxon>
        <taxon>Pseudomonadales</taxon>
        <taxon>Marinobacteraceae</taxon>
        <taxon>Marinobacter</taxon>
    </lineage>
</organism>
<dbReference type="HOGENOM" id="CLU_1617054_0_0_6"/>
<gene>
    <name evidence="1" type="ORF">J057_01840</name>
</gene>
<evidence type="ECO:0000313" key="2">
    <source>
        <dbReference type="Proteomes" id="UP000013165"/>
    </source>
</evidence>
<name>N6WZC2_9GAMM</name>
<proteinExistence type="predicted"/>
<reference evidence="1 2" key="1">
    <citation type="journal article" date="2013" name="Genome Announc.">
        <title>Genome Sequence of the Polycyclic Aromatic Hydrocarbon-Degrading Bacterium Strain Marinobacter nanhaiticus D15-8WT.</title>
        <authorList>
            <person name="Cui Z."/>
            <person name="Gao W."/>
            <person name="Li Q."/>
            <person name="Xu G."/>
            <person name="Zheng L."/>
        </authorList>
    </citation>
    <scope>NUCLEOTIDE SEQUENCE [LARGE SCALE GENOMIC DNA]</scope>
    <source>
        <strain evidence="1 2">D15-8W</strain>
    </source>
</reference>
<dbReference type="Proteomes" id="UP000013165">
    <property type="component" value="Unassembled WGS sequence"/>
</dbReference>
<comment type="caution">
    <text evidence="1">The sequence shown here is derived from an EMBL/GenBank/DDBJ whole genome shotgun (WGS) entry which is preliminary data.</text>
</comment>
<dbReference type="EMBL" id="APLQ01000009">
    <property type="protein sequence ID" value="ENO16906.1"/>
    <property type="molecule type" value="Genomic_DNA"/>
</dbReference>
<dbReference type="OrthoDB" id="9925445at2"/>
<dbReference type="RefSeq" id="WP_004582913.1">
    <property type="nucleotide sequence ID" value="NZ_AP028878.1"/>
</dbReference>
<dbReference type="AlphaFoldDB" id="N6WZC2"/>
<sequence length="164" mass="17958">MTDNTFKTEYTDGFYEVSVEIGTKGGRFTVPALAHKSAPGLAVTMFPFGCFTVTHIQSGSSMAIDFQRASNALVVMSQYALIADMRGTSWEDLDTKAAAAFIKEVSGDAVPFDDCTVTSCGETRKMTVAEWFQSVRMPFPDEFPWEDTDPYEAALENFEKVGGA</sequence>
<protein>
    <submittedName>
        <fullName evidence="1">Uncharacterized protein</fullName>
    </submittedName>
</protein>
<evidence type="ECO:0000313" key="1">
    <source>
        <dbReference type="EMBL" id="ENO16906.1"/>
    </source>
</evidence>